<dbReference type="EMBL" id="CP001097">
    <property type="protein sequence ID" value="ACD89524.1"/>
    <property type="molecule type" value="Genomic_DNA"/>
</dbReference>
<gene>
    <name evidence="1" type="ordered locus">Clim_0431</name>
</gene>
<dbReference type="SUPFAM" id="SSF53335">
    <property type="entry name" value="S-adenosyl-L-methionine-dependent methyltransferases"/>
    <property type="match status" value="1"/>
</dbReference>
<evidence type="ECO:0000313" key="2">
    <source>
        <dbReference type="Proteomes" id="UP000008841"/>
    </source>
</evidence>
<dbReference type="KEGG" id="cli:Clim_0431"/>
<dbReference type="AlphaFoldDB" id="B3EFZ1"/>
<protein>
    <submittedName>
        <fullName evidence="1">Uncharacterized protein</fullName>
    </submittedName>
</protein>
<dbReference type="STRING" id="290315.Clim_0431"/>
<reference evidence="1 2" key="1">
    <citation type="submission" date="2008-05" db="EMBL/GenBank/DDBJ databases">
        <title>Complete sequence of Chlorobium limicola DSM 245.</title>
        <authorList>
            <consortium name="US DOE Joint Genome Institute"/>
            <person name="Lucas S."/>
            <person name="Copeland A."/>
            <person name="Lapidus A."/>
            <person name="Glavina del Rio T."/>
            <person name="Dalin E."/>
            <person name="Tice H."/>
            <person name="Bruce D."/>
            <person name="Goodwin L."/>
            <person name="Pitluck S."/>
            <person name="Schmutz J."/>
            <person name="Larimer F."/>
            <person name="Land M."/>
            <person name="Hauser L."/>
            <person name="Kyrpides N."/>
            <person name="Ovchinnikova G."/>
            <person name="Zhao F."/>
            <person name="Li T."/>
            <person name="Liu Z."/>
            <person name="Overmann J."/>
            <person name="Bryant D.A."/>
            <person name="Richardson P."/>
        </authorList>
    </citation>
    <scope>NUCLEOTIDE SEQUENCE [LARGE SCALE GENOMIC DNA]</scope>
    <source>
        <strain evidence="2">DSM 245 / NBRC 103803 / 6330</strain>
    </source>
</reference>
<accession>B3EFZ1</accession>
<dbReference type="eggNOG" id="COG2264">
    <property type="taxonomic scope" value="Bacteria"/>
</dbReference>
<organism evidence="1 2">
    <name type="scientific">Chlorobium limicola (strain DSM 245 / NBRC 103803 / 6330)</name>
    <dbReference type="NCBI Taxonomy" id="290315"/>
    <lineage>
        <taxon>Bacteria</taxon>
        <taxon>Pseudomonadati</taxon>
        <taxon>Chlorobiota</taxon>
        <taxon>Chlorobiia</taxon>
        <taxon>Chlorobiales</taxon>
        <taxon>Chlorobiaceae</taxon>
        <taxon>Chlorobium/Pelodictyon group</taxon>
        <taxon>Chlorobium</taxon>
    </lineage>
</organism>
<proteinExistence type="predicted"/>
<dbReference type="InterPro" id="IPR029063">
    <property type="entry name" value="SAM-dependent_MTases_sf"/>
</dbReference>
<dbReference type="Proteomes" id="UP000008841">
    <property type="component" value="Chromosome"/>
</dbReference>
<dbReference type="OrthoDB" id="108476at2"/>
<dbReference type="Gene3D" id="3.40.50.150">
    <property type="entry name" value="Vaccinia Virus protein VP39"/>
    <property type="match status" value="1"/>
</dbReference>
<dbReference type="RefSeq" id="WP_012465405.1">
    <property type="nucleotide sequence ID" value="NC_010803.1"/>
</dbReference>
<dbReference type="HOGENOM" id="CLU_080967_0_0_10"/>
<evidence type="ECO:0000313" key="1">
    <source>
        <dbReference type="EMBL" id="ACD89524.1"/>
    </source>
</evidence>
<sequence>MNLHHDVRMHLLNLLDRPADETRLNQALRLLSKWRSVLIRNRLLLQQGTVVMEGILEGLDFLTDSAEGCHIAKLLGCYEQPLQPYLEAAIHTGYDTVINIGCAEGYYAVGMARKMQGTRILAYDLNPKARKVCAELAKKNGVADRIEIGSMFRPEDFAACADRHILVLCDIEGAEKDLLDPSVAPALQGMDIIVESHECLVKGITRLLIERFSHSHTITTVEDSGQRRLSKAPPWFNNLAHLDQLLAVWEWRSGPTPWLVMKAASRHPER</sequence>
<name>B3EFZ1_CHLL2</name>